<accession>A0A183ARJ1</accession>
<organism evidence="3">
    <name type="scientific">Echinostoma caproni</name>
    <dbReference type="NCBI Taxonomy" id="27848"/>
    <lineage>
        <taxon>Eukaryota</taxon>
        <taxon>Metazoa</taxon>
        <taxon>Spiralia</taxon>
        <taxon>Lophotrochozoa</taxon>
        <taxon>Platyhelminthes</taxon>
        <taxon>Trematoda</taxon>
        <taxon>Digenea</taxon>
        <taxon>Plagiorchiida</taxon>
        <taxon>Echinostomata</taxon>
        <taxon>Echinostomatoidea</taxon>
        <taxon>Echinostomatidae</taxon>
        <taxon>Echinostoma</taxon>
    </lineage>
</organism>
<sequence>MPRHSLLAAYLEFLFGLLTGVKWMCTLTRSGLSESVTESLEIWINQAVELIQGGLFVTVSCVLVTVATAVKPDQWLLPTSTSVLTNRDHWFLLLAEHSFVLLADLLTTHTSEPEMRQACTILNTSLTSQSDSTHQTLSTAHTPHVIAALQAMALRLLLDSPRALQGLLAFSSVPLHSLLSQFKALDQGLSVGIPSTTTVGLLPRLNRTHPLATVVWFGLTLVHRVLSLEHAMFEQREQTALSTAPSPPRASLLSSLTAYVDAATREHYVAVLFTYLRYPYHMGLSRSAVTLVKWLTQHTAINIMDYLSPDSITVIRDCVLDRLASTSPSATMPVDPLTRIALFDLIAETTAHESTIPDQLSLLLLNSVTKLIAALYLQEATTYVTILKSKPNFWNLLTEPMFLLLSADVKTQREFTQVEHEYCGHVASILGLELFCSQSLSGLIKPDDPVQSVVNRLSRDNAYTSWFRLVANTGEYLQSSGDHDSDSALSDCHGPILASLYEATCRWKCLLMVHVDWIRQLETRGTDASGTNTVVVVPLQTETLIDQLIRGLHQLKPFLEIQSASDLTNQLAVCLSITVNQFLSTTAAKPGADQKNLTQQLTQLVDFLITVRPGLDEQARHLHADLLACATMLWHKLHGSSHPPDSNTGTCQSNDTLGQLRIDLTDCAFGYVAQLAIYPNLSLADEAAFRQAISLMLKLWDTTSQSSDLCTRLVQAGVFNNLLVTLEQQSQSRTGAALGHDILILVMRVLLADTCSSGPSGRVSLIEPADTEIVVEMTVGPSECTTVRSETSDAEKSFGFELILSGAQTVGSYRDLLVRAFTWPATDTLLQWIHEDEMAVSVCVCMLGGICLHSHCYLPWLTAKYIWDTIGCAGHQCTVAIQLNFVKKLISTVLQKETLILTCMSILLTLVICFSQVDNLMQTTDLCLRNR</sequence>
<evidence type="ECO:0000313" key="3">
    <source>
        <dbReference type="WBParaSite" id="ECPE_0000960601-mRNA-1"/>
    </source>
</evidence>
<keyword evidence="2" id="KW-1185">Reference proteome</keyword>
<reference evidence="3" key="1">
    <citation type="submission" date="2016-06" db="UniProtKB">
        <authorList>
            <consortium name="WormBaseParasite"/>
        </authorList>
    </citation>
    <scope>IDENTIFICATION</scope>
</reference>
<dbReference type="AlphaFoldDB" id="A0A183ARJ1"/>
<evidence type="ECO:0000313" key="2">
    <source>
        <dbReference type="Proteomes" id="UP000272942"/>
    </source>
</evidence>
<reference evidence="1 2" key="2">
    <citation type="submission" date="2018-11" db="EMBL/GenBank/DDBJ databases">
        <authorList>
            <consortium name="Pathogen Informatics"/>
        </authorList>
    </citation>
    <scope>NUCLEOTIDE SEQUENCE [LARGE SCALE GENOMIC DNA]</scope>
    <source>
        <strain evidence="1 2">Egypt</strain>
    </source>
</reference>
<dbReference type="EMBL" id="UZAN01047631">
    <property type="protein sequence ID" value="VDP85611.1"/>
    <property type="molecule type" value="Genomic_DNA"/>
</dbReference>
<dbReference type="WBParaSite" id="ECPE_0000960601-mRNA-1">
    <property type="protein sequence ID" value="ECPE_0000960601-mRNA-1"/>
    <property type="gene ID" value="ECPE_0000960601"/>
</dbReference>
<proteinExistence type="predicted"/>
<evidence type="ECO:0000313" key="1">
    <source>
        <dbReference type="EMBL" id="VDP85611.1"/>
    </source>
</evidence>
<dbReference type="Proteomes" id="UP000272942">
    <property type="component" value="Unassembled WGS sequence"/>
</dbReference>
<dbReference type="OrthoDB" id="6249763at2759"/>
<name>A0A183ARJ1_9TREM</name>
<gene>
    <name evidence="1" type="ORF">ECPE_LOCUS9576</name>
</gene>
<protein>
    <submittedName>
        <fullName evidence="3">DUF2428 domain-containing protein</fullName>
    </submittedName>
</protein>